<feature type="domain" description="Transglutaminase-like" evidence="1">
    <location>
        <begin position="26"/>
        <end position="142"/>
    </location>
</feature>
<protein>
    <submittedName>
        <fullName evidence="2">Transglutaminase family protein</fullName>
    </submittedName>
</protein>
<dbReference type="OrthoDB" id="4697328at2"/>
<dbReference type="AlphaFoldDB" id="A0A5P9NK35"/>
<dbReference type="Gene3D" id="3.10.620.30">
    <property type="match status" value="1"/>
</dbReference>
<dbReference type="InterPro" id="IPR038765">
    <property type="entry name" value="Papain-like_cys_pep_sf"/>
</dbReference>
<dbReference type="RefSeq" id="WP_152661953.1">
    <property type="nucleotide sequence ID" value="NZ_CP036422.1"/>
</dbReference>
<dbReference type="InterPro" id="IPR002931">
    <property type="entry name" value="Transglutaminase-like"/>
</dbReference>
<sequence length="234" mass="26338">MSTTAELLPYTQASTTIDSTHPEICALAQSLTSPGARDIENAISLYYWCRDEVRYNPYAASAELDDYLASKTLAAREGWCVTKAILLAALCRAVAIPARLGFADVRNHLSTADLRAAMTTDIFYFHGYTAIYLEGQWVKATPAFNLSLCERFGLQPLEFNGREDSIFHAFDETGNRHMEYLKDRGQSLDLPFTELMDTFSKHYPGMLEKMAAKTTAQKSLDHWEQEVEQENARA</sequence>
<dbReference type="Pfam" id="PF01841">
    <property type="entry name" value="Transglut_core"/>
    <property type="match status" value="1"/>
</dbReference>
<keyword evidence="3" id="KW-1185">Reference proteome</keyword>
<evidence type="ECO:0000259" key="1">
    <source>
        <dbReference type="Pfam" id="PF01841"/>
    </source>
</evidence>
<dbReference type="EMBL" id="CP036422">
    <property type="protein sequence ID" value="QFU75846.1"/>
    <property type="molecule type" value="Genomic_DNA"/>
</dbReference>
<reference evidence="2 3" key="1">
    <citation type="submission" date="2019-02" db="EMBL/GenBank/DDBJ databases">
        <authorList>
            <person name="Li S.-H."/>
        </authorList>
    </citation>
    <scope>NUCLEOTIDE SEQUENCE [LARGE SCALE GENOMIC DNA]</scope>
    <source>
        <strain evidence="2 3">IMCC14385</strain>
    </source>
</reference>
<proteinExistence type="predicted"/>
<dbReference type="Proteomes" id="UP000326287">
    <property type="component" value="Chromosome"/>
</dbReference>
<organism evidence="2 3">
    <name type="scientific">Halioglobus maricola</name>
    <dbReference type="NCBI Taxonomy" id="2601894"/>
    <lineage>
        <taxon>Bacteria</taxon>
        <taxon>Pseudomonadati</taxon>
        <taxon>Pseudomonadota</taxon>
        <taxon>Gammaproteobacteria</taxon>
        <taxon>Cellvibrionales</taxon>
        <taxon>Halieaceae</taxon>
        <taxon>Halioglobus</taxon>
    </lineage>
</organism>
<gene>
    <name evidence="2" type="ORF">EY643_09340</name>
</gene>
<dbReference type="KEGG" id="halc:EY643_09340"/>
<evidence type="ECO:0000313" key="2">
    <source>
        <dbReference type="EMBL" id="QFU75846.1"/>
    </source>
</evidence>
<dbReference type="PANTHER" id="PTHR33490">
    <property type="entry name" value="BLR5614 PROTEIN-RELATED"/>
    <property type="match status" value="1"/>
</dbReference>
<name>A0A5P9NK35_9GAMM</name>
<dbReference type="PANTHER" id="PTHR33490:SF3">
    <property type="entry name" value="CONSERVED INTEGRAL MEMBRANE PROTEIN"/>
    <property type="match status" value="1"/>
</dbReference>
<dbReference type="SUPFAM" id="SSF54001">
    <property type="entry name" value="Cysteine proteinases"/>
    <property type="match status" value="1"/>
</dbReference>
<accession>A0A5P9NK35</accession>
<evidence type="ECO:0000313" key="3">
    <source>
        <dbReference type="Proteomes" id="UP000326287"/>
    </source>
</evidence>